<evidence type="ECO:0000313" key="1">
    <source>
        <dbReference type="EMBL" id="KAF4479964.1"/>
    </source>
</evidence>
<reference evidence="1 2" key="1">
    <citation type="submission" date="2012-08" db="EMBL/GenBank/DDBJ databases">
        <authorList>
            <person name="Gan P.H.P."/>
            <person name="Ikeda K."/>
            <person name="Irieda H."/>
            <person name="Narusaka M."/>
            <person name="O'Connell R.J."/>
            <person name="Narusaka Y."/>
            <person name="Takano Y."/>
            <person name="Kubo Y."/>
            <person name="Shirasu K."/>
        </authorList>
    </citation>
    <scope>NUCLEOTIDE SEQUENCE [LARGE SCALE GENOMIC DNA]</scope>
    <source>
        <strain evidence="1 2">Nara gc5</strain>
    </source>
</reference>
<name>A0A7J6ISQ9_COLFN</name>
<dbReference type="GeneID" id="43614348"/>
<dbReference type="EMBL" id="ANPB02000007">
    <property type="protein sequence ID" value="KAF4479964.1"/>
    <property type="molecule type" value="Genomic_DNA"/>
</dbReference>
<reference evidence="1 2" key="2">
    <citation type="submission" date="2020-04" db="EMBL/GenBank/DDBJ databases">
        <title>Genome sequencing and assembly of multiple isolates from the Colletotrichum gloeosporioides species complex.</title>
        <authorList>
            <person name="Gan P."/>
            <person name="Shirasu K."/>
        </authorList>
    </citation>
    <scope>NUCLEOTIDE SEQUENCE [LARGE SCALE GENOMIC DNA]</scope>
    <source>
        <strain evidence="1 2">Nara gc5</strain>
    </source>
</reference>
<accession>A0A7J6ISQ9</accession>
<keyword evidence="2" id="KW-1185">Reference proteome</keyword>
<dbReference type="RefSeq" id="XP_031889976.1">
    <property type="nucleotide sequence ID" value="XM_032030278.1"/>
</dbReference>
<dbReference type="AlphaFoldDB" id="A0A7J6ISQ9"/>
<comment type="caution">
    <text evidence="1">The sequence shown here is derived from an EMBL/GenBank/DDBJ whole genome shotgun (WGS) entry which is preliminary data.</text>
</comment>
<dbReference type="InParanoid" id="A0A7J6ISQ9"/>
<protein>
    <submittedName>
        <fullName evidence="1">Uncharacterized protein</fullName>
    </submittedName>
</protein>
<evidence type="ECO:0000313" key="2">
    <source>
        <dbReference type="Proteomes" id="UP000011096"/>
    </source>
</evidence>
<organism evidence="1 2">
    <name type="scientific">Colletotrichum fructicola (strain Nara gc5)</name>
    <name type="common">Anthracnose fungus</name>
    <name type="synonym">Colletotrichum gloeosporioides (strain Nara gc5)</name>
    <dbReference type="NCBI Taxonomy" id="1213859"/>
    <lineage>
        <taxon>Eukaryota</taxon>
        <taxon>Fungi</taxon>
        <taxon>Dikarya</taxon>
        <taxon>Ascomycota</taxon>
        <taxon>Pezizomycotina</taxon>
        <taxon>Sordariomycetes</taxon>
        <taxon>Hypocreomycetidae</taxon>
        <taxon>Glomerellales</taxon>
        <taxon>Glomerellaceae</taxon>
        <taxon>Colletotrichum</taxon>
        <taxon>Colletotrichum gloeosporioides species complex</taxon>
    </lineage>
</organism>
<gene>
    <name evidence="1" type="ORF">CGGC5_v012600</name>
</gene>
<dbReference type="Proteomes" id="UP000011096">
    <property type="component" value="Unassembled WGS sequence"/>
</dbReference>
<proteinExistence type="predicted"/>
<sequence length="98" mass="10319">MVPGPKPEEDPTGLMVELVGATKLGLDGIVSAGGDTALNEAVLWKPPSLVDALCATAVLPVIGIVIEVEEELVSWRVVAREVESLEDRTNVVPDNIGF</sequence>